<dbReference type="InterPro" id="IPR032914">
    <property type="entry name" value="Vam6/VPS39/TRAP1"/>
</dbReference>
<feature type="repeat" description="CHCR" evidence="1">
    <location>
        <begin position="42"/>
        <end position="206"/>
    </location>
</feature>
<name>A0ABX0SA47_PONBL</name>
<dbReference type="InterPro" id="IPR000547">
    <property type="entry name" value="Clathrin_H-chain/VPS_repeat"/>
</dbReference>
<accession>A0ABX0SA47</accession>
<protein>
    <submittedName>
        <fullName evidence="3">Transforming growth factor-beta receptor-associated protein 1</fullName>
    </submittedName>
</protein>
<evidence type="ECO:0000313" key="3">
    <source>
        <dbReference type="EMBL" id="NIG61982.1"/>
    </source>
</evidence>
<sequence length="383" mass="43670">MFLTVVLPNAYSAQNEDKMGSLQSMINKLLFFFQVGVQVFTKRPVDEQQSRFNPDDIISCLKKYPQALVKYLEHLVMDRRLQKEGYHTHLAVLYLDEVLQQRPSASGKDAEVTETQAKLRRLLQQSDLYQVHFLLDRIRGAGLPMESAILLGKLEQHEEALRILVHELADFPAAEGYCLWRSEGRAPPYRRRLFQLLLAIYLGAGPSAPELAMAAVDLLNRRATEFDAAQVLQLLPGTWSVQLLCPFLTGAMRDSIHARRTTQVAVGLAKSENLIYKYDKMKLKGSSVRLSDKKLCQMCQNPFCEPVFVSRGKWDVADPLHWMEMDNPRNRDMPDSPVQGHCHPKQMSALKGNEPSCATQTNQTPHPEPRSVDTYLHWKCLLR</sequence>
<dbReference type="PANTHER" id="PTHR12894">
    <property type="entry name" value="CNH DOMAIN CONTAINING"/>
    <property type="match status" value="1"/>
</dbReference>
<feature type="region of interest" description="Disordered" evidence="2">
    <location>
        <begin position="330"/>
        <end position="370"/>
    </location>
</feature>
<proteinExistence type="predicted"/>
<dbReference type="Proteomes" id="UP001165941">
    <property type="component" value="Unassembled WGS sequence"/>
</dbReference>
<dbReference type="PROSITE" id="PS50236">
    <property type="entry name" value="CHCR"/>
    <property type="match status" value="1"/>
</dbReference>
<dbReference type="EMBL" id="PGGH01414480">
    <property type="protein sequence ID" value="NIG61982.1"/>
    <property type="molecule type" value="Genomic_DNA"/>
</dbReference>
<evidence type="ECO:0000313" key="4">
    <source>
        <dbReference type="Proteomes" id="UP001165941"/>
    </source>
</evidence>
<keyword evidence="4" id="KW-1185">Reference proteome</keyword>
<feature type="compositionally biased region" description="Polar residues" evidence="2">
    <location>
        <begin position="356"/>
        <end position="365"/>
    </location>
</feature>
<evidence type="ECO:0000256" key="2">
    <source>
        <dbReference type="SAM" id="MobiDB-lite"/>
    </source>
</evidence>
<keyword evidence="3" id="KW-0675">Receptor</keyword>
<reference evidence="3" key="1">
    <citation type="submission" date="2018-05" db="EMBL/GenBank/DDBJ databases">
        <authorList>
            <person name="Pedro S.L.S."/>
            <person name="Freitas R.C."/>
            <person name="Barreto A.S."/>
            <person name="Lima A.O.S."/>
        </authorList>
    </citation>
    <scope>NUCLEOTIDE SEQUENCE</scope>
    <source>
        <strain evidence="3">BP203</strain>
        <tissue evidence="3">Muscle</tissue>
    </source>
</reference>
<evidence type="ECO:0000256" key="1">
    <source>
        <dbReference type="PROSITE-ProRule" id="PRU01006"/>
    </source>
</evidence>
<dbReference type="PANTHER" id="PTHR12894:SF27">
    <property type="entry name" value="TRANSFORMING GROWTH FACTOR-BETA RECEPTOR-ASSOCIATED PROTEIN 1"/>
    <property type="match status" value="1"/>
</dbReference>
<gene>
    <name evidence="3" type="ORF">BU61_11496</name>
</gene>
<organism evidence="3 4">
    <name type="scientific">Pontoporia blainvillei</name>
    <name type="common">Franciscana</name>
    <name type="synonym">Delphinus blainvillei</name>
    <dbReference type="NCBI Taxonomy" id="48723"/>
    <lineage>
        <taxon>Eukaryota</taxon>
        <taxon>Metazoa</taxon>
        <taxon>Chordata</taxon>
        <taxon>Craniata</taxon>
        <taxon>Vertebrata</taxon>
        <taxon>Euteleostomi</taxon>
        <taxon>Mammalia</taxon>
        <taxon>Eutheria</taxon>
        <taxon>Laurasiatheria</taxon>
        <taxon>Artiodactyla</taxon>
        <taxon>Whippomorpha</taxon>
        <taxon>Cetacea</taxon>
        <taxon>Odontoceti</taxon>
        <taxon>Pontoporiidae</taxon>
        <taxon>Pontoporia</taxon>
    </lineage>
</organism>
<comment type="caution">
    <text evidence="3">The sequence shown here is derived from an EMBL/GenBank/DDBJ whole genome shotgun (WGS) entry which is preliminary data.</text>
</comment>